<sequence>MFVRFAVGCSAGTGFQVSFSGGVKAAVAAPSDDDIE</sequence>
<gene>
    <name evidence="1" type="ORF">EVAR_81281_1</name>
</gene>
<accession>A0A4C1WT13</accession>
<reference evidence="1 2" key="1">
    <citation type="journal article" date="2019" name="Commun. Biol.">
        <title>The bagworm genome reveals a unique fibroin gene that provides high tensile strength.</title>
        <authorList>
            <person name="Kono N."/>
            <person name="Nakamura H."/>
            <person name="Ohtoshi R."/>
            <person name="Tomita M."/>
            <person name="Numata K."/>
            <person name="Arakawa K."/>
        </authorList>
    </citation>
    <scope>NUCLEOTIDE SEQUENCE [LARGE SCALE GENOMIC DNA]</scope>
</reference>
<organism evidence="1 2">
    <name type="scientific">Eumeta variegata</name>
    <name type="common">Bagworm moth</name>
    <name type="synonym">Eumeta japonica</name>
    <dbReference type="NCBI Taxonomy" id="151549"/>
    <lineage>
        <taxon>Eukaryota</taxon>
        <taxon>Metazoa</taxon>
        <taxon>Ecdysozoa</taxon>
        <taxon>Arthropoda</taxon>
        <taxon>Hexapoda</taxon>
        <taxon>Insecta</taxon>
        <taxon>Pterygota</taxon>
        <taxon>Neoptera</taxon>
        <taxon>Endopterygota</taxon>
        <taxon>Lepidoptera</taxon>
        <taxon>Glossata</taxon>
        <taxon>Ditrysia</taxon>
        <taxon>Tineoidea</taxon>
        <taxon>Psychidae</taxon>
        <taxon>Oiketicinae</taxon>
        <taxon>Eumeta</taxon>
    </lineage>
</organism>
<proteinExistence type="predicted"/>
<name>A0A4C1WT13_EUMVA</name>
<protein>
    <submittedName>
        <fullName evidence="1">Uncharacterized protein</fullName>
    </submittedName>
</protein>
<evidence type="ECO:0000313" key="2">
    <source>
        <dbReference type="Proteomes" id="UP000299102"/>
    </source>
</evidence>
<keyword evidence="2" id="KW-1185">Reference proteome</keyword>
<comment type="caution">
    <text evidence="1">The sequence shown here is derived from an EMBL/GenBank/DDBJ whole genome shotgun (WGS) entry which is preliminary data.</text>
</comment>
<feature type="non-terminal residue" evidence="1">
    <location>
        <position position="36"/>
    </location>
</feature>
<evidence type="ECO:0000313" key="1">
    <source>
        <dbReference type="EMBL" id="GBP54113.1"/>
    </source>
</evidence>
<dbReference type="AlphaFoldDB" id="A0A4C1WT13"/>
<dbReference type="Proteomes" id="UP000299102">
    <property type="component" value="Unassembled WGS sequence"/>
</dbReference>
<dbReference type="EMBL" id="BGZK01000639">
    <property type="protein sequence ID" value="GBP54113.1"/>
    <property type="molecule type" value="Genomic_DNA"/>
</dbReference>